<dbReference type="InterPro" id="IPR050463">
    <property type="entry name" value="Gfo/Idh/MocA_oxidrdct_glycsds"/>
</dbReference>
<protein>
    <submittedName>
        <fullName evidence="6">Putative dehydrogenase</fullName>
    </submittedName>
</protein>
<dbReference type="Gene3D" id="3.40.50.720">
    <property type="entry name" value="NAD(P)-binding Rossmann-like Domain"/>
    <property type="match status" value="1"/>
</dbReference>
<keyword evidence="7" id="KW-1185">Reference proteome</keyword>
<dbReference type="EMBL" id="SNYA01000003">
    <property type="protein sequence ID" value="TDP93312.1"/>
    <property type="molecule type" value="Genomic_DNA"/>
</dbReference>
<feature type="compositionally biased region" description="Low complexity" evidence="3">
    <location>
        <begin position="394"/>
        <end position="404"/>
    </location>
</feature>
<accession>A0A4R6S1A1</accession>
<dbReference type="InterPro" id="IPR036291">
    <property type="entry name" value="NAD(P)-bd_dom_sf"/>
</dbReference>
<evidence type="ECO:0000256" key="1">
    <source>
        <dbReference type="ARBA" id="ARBA00023002"/>
    </source>
</evidence>
<evidence type="ECO:0000313" key="7">
    <source>
        <dbReference type="Proteomes" id="UP000295601"/>
    </source>
</evidence>
<feature type="domain" description="GFO/IDH/MocA-like oxidoreductase" evidence="5">
    <location>
        <begin position="147"/>
        <end position="297"/>
    </location>
</feature>
<dbReference type="Pfam" id="PF01408">
    <property type="entry name" value="GFO_IDH_MocA"/>
    <property type="match status" value="1"/>
</dbReference>
<keyword evidence="1" id="KW-0560">Oxidoreductase</keyword>
<evidence type="ECO:0000256" key="3">
    <source>
        <dbReference type="SAM" id="MobiDB-lite"/>
    </source>
</evidence>
<dbReference type="AlphaFoldDB" id="A0A4R6S1A1"/>
<evidence type="ECO:0000256" key="2">
    <source>
        <dbReference type="ARBA" id="ARBA00023027"/>
    </source>
</evidence>
<organism evidence="6 7">
    <name type="scientific">Leucobacter luti</name>
    <dbReference type="NCBI Taxonomy" id="340320"/>
    <lineage>
        <taxon>Bacteria</taxon>
        <taxon>Bacillati</taxon>
        <taxon>Actinomycetota</taxon>
        <taxon>Actinomycetes</taxon>
        <taxon>Micrococcales</taxon>
        <taxon>Microbacteriaceae</taxon>
        <taxon>Leucobacter</taxon>
    </lineage>
</organism>
<dbReference type="OrthoDB" id="9792085at2"/>
<dbReference type="InterPro" id="IPR055170">
    <property type="entry name" value="GFO_IDH_MocA-like_dom"/>
</dbReference>
<keyword evidence="2" id="KW-0520">NAD</keyword>
<dbReference type="SUPFAM" id="SSF51735">
    <property type="entry name" value="NAD(P)-binding Rossmann-fold domains"/>
    <property type="match status" value="1"/>
</dbReference>
<evidence type="ECO:0000259" key="4">
    <source>
        <dbReference type="Pfam" id="PF01408"/>
    </source>
</evidence>
<name>A0A4R6S1A1_9MICO</name>
<dbReference type="GO" id="GO:0016491">
    <property type="term" value="F:oxidoreductase activity"/>
    <property type="evidence" value="ECO:0007669"/>
    <property type="project" value="UniProtKB-KW"/>
</dbReference>
<dbReference type="InterPro" id="IPR000683">
    <property type="entry name" value="Gfo/Idh/MocA-like_OxRdtase_N"/>
</dbReference>
<reference evidence="6 7" key="1">
    <citation type="submission" date="2019-03" db="EMBL/GenBank/DDBJ databases">
        <title>Genomic analyses of the natural microbiome of Caenorhabditis elegans.</title>
        <authorList>
            <person name="Samuel B."/>
        </authorList>
    </citation>
    <scope>NUCLEOTIDE SEQUENCE [LARGE SCALE GENOMIC DNA]</scope>
    <source>
        <strain evidence="6 7">JUb18</strain>
    </source>
</reference>
<dbReference type="GO" id="GO:0000166">
    <property type="term" value="F:nucleotide binding"/>
    <property type="evidence" value="ECO:0007669"/>
    <property type="project" value="InterPro"/>
</dbReference>
<dbReference type="SUPFAM" id="SSF55347">
    <property type="entry name" value="Glyceraldehyde-3-phosphate dehydrogenase-like, C-terminal domain"/>
    <property type="match status" value="1"/>
</dbReference>
<dbReference type="PANTHER" id="PTHR43818">
    <property type="entry name" value="BCDNA.GH03377"/>
    <property type="match status" value="1"/>
</dbReference>
<gene>
    <name evidence="6" type="ORF">EDF62_1291</name>
</gene>
<feature type="domain" description="Gfo/Idh/MocA-like oxidoreductase N-terminal" evidence="4">
    <location>
        <begin position="12"/>
        <end position="138"/>
    </location>
</feature>
<dbReference type="Pfam" id="PF22725">
    <property type="entry name" value="GFO_IDH_MocA_C3"/>
    <property type="match status" value="1"/>
</dbReference>
<dbReference type="PANTHER" id="PTHR43818:SF11">
    <property type="entry name" value="BCDNA.GH03377"/>
    <property type="match status" value="1"/>
</dbReference>
<dbReference type="RefSeq" id="WP_132205461.1">
    <property type="nucleotide sequence ID" value="NZ_JAOQNO010000001.1"/>
</dbReference>
<evidence type="ECO:0000259" key="5">
    <source>
        <dbReference type="Pfam" id="PF22725"/>
    </source>
</evidence>
<dbReference type="Proteomes" id="UP000295601">
    <property type="component" value="Unassembled WGS sequence"/>
</dbReference>
<proteinExistence type="predicted"/>
<evidence type="ECO:0000313" key="6">
    <source>
        <dbReference type="EMBL" id="TDP93312.1"/>
    </source>
</evidence>
<comment type="caution">
    <text evidence="6">The sequence shown here is derived from an EMBL/GenBank/DDBJ whole genome shotgun (WGS) entry which is preliminary data.</text>
</comment>
<sequence length="413" mass="44067">MQTNEDGSITIGVGLISVGWMGQLHSRAYSNLRYAYPDLKLRPRLVHAADPAPARATEAREVLGYERASADYQDVLNDPEVDVVSICAPNFLHAEIGIAAAKAGKHFWIEKPVGRGEAETRAVAEAAAESGVVSSIGFNYRHAPAIEYLRELVAEGKLGRITNVRGQMFADYSADPRGALSWRFVRGLAGTGVLGDLMGHLVDLVQYTLGPIAEVTAVTSTVYSERPELPMGTGTHFAVIEDGVMKPVENEDYAGMLVRLADDAAAAGAVGTLEASRVAVGPRASYGIEVYGTEGSAHWDFERLNELHVSGGLGAEYPGYTRVMAHAGMGDFSRFQPGAGTSMGYDDLKVIEAKKFLQAVLGREQLNSNIQDALSAAQVITAAERSAEGRTWEASTAVAGTTAATRHESHTES</sequence>
<dbReference type="Gene3D" id="3.30.360.10">
    <property type="entry name" value="Dihydrodipicolinate Reductase, domain 2"/>
    <property type="match status" value="1"/>
</dbReference>
<feature type="region of interest" description="Disordered" evidence="3">
    <location>
        <begin position="390"/>
        <end position="413"/>
    </location>
</feature>